<protein>
    <submittedName>
        <fullName evidence="2">Uncharacterized protein</fullName>
    </submittedName>
</protein>
<dbReference type="EMBL" id="OVTA01000017">
    <property type="protein sequence ID" value="SPR98307.1"/>
    <property type="molecule type" value="Genomic_DNA"/>
</dbReference>
<organism evidence="2 3">
    <name type="scientific">Cupriavidus taiwanensis</name>
    <dbReference type="NCBI Taxonomy" id="164546"/>
    <lineage>
        <taxon>Bacteria</taxon>
        <taxon>Pseudomonadati</taxon>
        <taxon>Pseudomonadota</taxon>
        <taxon>Betaproteobacteria</taxon>
        <taxon>Burkholderiales</taxon>
        <taxon>Burkholderiaceae</taxon>
        <taxon>Cupriavidus</taxon>
    </lineage>
</organism>
<reference evidence="2 3" key="1">
    <citation type="submission" date="2018-01" db="EMBL/GenBank/DDBJ databases">
        <authorList>
            <person name="Gaut B.S."/>
            <person name="Morton B.R."/>
            <person name="Clegg M.T."/>
            <person name="Duvall M.R."/>
        </authorList>
    </citation>
    <scope>NUCLEOTIDE SEQUENCE [LARGE SCALE GENOMIC DNA]</scope>
    <source>
        <strain evidence="2">Cupriavidus taiwanensis cmp 52</strain>
    </source>
</reference>
<proteinExistence type="predicted"/>
<dbReference type="Proteomes" id="UP000256805">
    <property type="component" value="Unassembled WGS sequence"/>
</dbReference>
<feature type="region of interest" description="Disordered" evidence="1">
    <location>
        <begin position="498"/>
        <end position="524"/>
    </location>
</feature>
<feature type="compositionally biased region" description="Low complexity" evidence="1">
    <location>
        <begin position="1"/>
        <end position="19"/>
    </location>
</feature>
<sequence length="551" mass="58299">MPGSRPAARGTGAGPAASSLGWWRRLQSGCPRFRPRCPACTRRPLLEWTHAPLHPSRPPDPRRQAAQRLAGQGRPGVDAAPDRAPAVGAGGRGAGAAAGRHARGPGRGRHQARPVRPQRPGAAVAGGPWRGRGAGAPGRADAARTAAAARLAGHLDPRAGAARGAAPFRLGGGAGGTAAHQRSHDADRAGQSRPARAQPAGFAAARRAQYAAVPPPLTARPPKQKSRPVQVGSFSMRGSSGEGRLGLRQERRRGFLDAVEGDQLVGFLVRQQRAQQLVVQAVAGLVRDIGADQRMAHHIQVADRIQDLVAHELVAVAQFLVVEHAVLVQHDRVVQAAAARQAHFAQGLDLVREAEGAGAGNLAHIAGVGEIDREGLAGLVDRRVAEVDGERQLEAEERLQPRQLVAFAHFHRLLHADEGLGRVLFFDAGRLQQEHEGRRAAVHDRDFLGVDVDIEVVDAQAGAGGHQVLDGGNARAILLQHRRQARVADGRCGHGNLDGLGQVDAGEDDAGASRRRTQRQRDLAAGVQADANGLHQGFDRALFEHDSLNNY</sequence>
<evidence type="ECO:0000313" key="2">
    <source>
        <dbReference type="EMBL" id="SPR98307.1"/>
    </source>
</evidence>
<accession>A0A375IZG6</accession>
<feature type="region of interest" description="Disordered" evidence="1">
    <location>
        <begin position="1"/>
        <end position="21"/>
    </location>
</feature>
<feature type="compositionally biased region" description="Low complexity" evidence="1">
    <location>
        <begin position="193"/>
        <end position="212"/>
    </location>
</feature>
<evidence type="ECO:0000313" key="3">
    <source>
        <dbReference type="Proteomes" id="UP000256805"/>
    </source>
</evidence>
<feature type="compositionally biased region" description="Low complexity" evidence="1">
    <location>
        <begin position="75"/>
        <end position="87"/>
    </location>
</feature>
<feature type="compositionally biased region" description="Basic residues" evidence="1">
    <location>
        <begin position="100"/>
        <end position="113"/>
    </location>
</feature>
<dbReference type="AlphaFoldDB" id="A0A375IZG6"/>
<feature type="region of interest" description="Disordered" evidence="1">
    <location>
        <begin position="50"/>
        <end position="142"/>
    </location>
</feature>
<feature type="region of interest" description="Disordered" evidence="1">
    <location>
        <begin position="163"/>
        <end position="245"/>
    </location>
</feature>
<name>A0A375IZG6_9BURK</name>
<gene>
    <name evidence="2" type="ORF">CBM2634_A240129</name>
</gene>
<evidence type="ECO:0000256" key="1">
    <source>
        <dbReference type="SAM" id="MobiDB-lite"/>
    </source>
</evidence>